<evidence type="ECO:0000313" key="1">
    <source>
        <dbReference type="EMBL" id="KAF2627932.1"/>
    </source>
</evidence>
<gene>
    <name evidence="1" type="ORF">BU25DRAFT_410567</name>
</gene>
<organism evidence="1 2">
    <name type="scientific">Macroventuria anomochaeta</name>
    <dbReference type="NCBI Taxonomy" id="301207"/>
    <lineage>
        <taxon>Eukaryota</taxon>
        <taxon>Fungi</taxon>
        <taxon>Dikarya</taxon>
        <taxon>Ascomycota</taxon>
        <taxon>Pezizomycotina</taxon>
        <taxon>Dothideomycetes</taxon>
        <taxon>Pleosporomycetidae</taxon>
        <taxon>Pleosporales</taxon>
        <taxon>Pleosporineae</taxon>
        <taxon>Didymellaceae</taxon>
        <taxon>Macroventuria</taxon>
    </lineage>
</organism>
<reference evidence="1" key="1">
    <citation type="journal article" date="2020" name="Stud. Mycol.">
        <title>101 Dothideomycetes genomes: a test case for predicting lifestyles and emergence of pathogens.</title>
        <authorList>
            <person name="Haridas S."/>
            <person name="Albert R."/>
            <person name="Binder M."/>
            <person name="Bloem J."/>
            <person name="Labutti K."/>
            <person name="Salamov A."/>
            <person name="Andreopoulos B."/>
            <person name="Baker S."/>
            <person name="Barry K."/>
            <person name="Bills G."/>
            <person name="Bluhm B."/>
            <person name="Cannon C."/>
            <person name="Castanera R."/>
            <person name="Culley D."/>
            <person name="Daum C."/>
            <person name="Ezra D."/>
            <person name="Gonzalez J."/>
            <person name="Henrissat B."/>
            <person name="Kuo A."/>
            <person name="Liang C."/>
            <person name="Lipzen A."/>
            <person name="Lutzoni F."/>
            <person name="Magnuson J."/>
            <person name="Mondo S."/>
            <person name="Nolan M."/>
            <person name="Ohm R."/>
            <person name="Pangilinan J."/>
            <person name="Park H.-J."/>
            <person name="Ramirez L."/>
            <person name="Alfaro M."/>
            <person name="Sun H."/>
            <person name="Tritt A."/>
            <person name="Yoshinaga Y."/>
            <person name="Zwiers L.-H."/>
            <person name="Turgeon B."/>
            <person name="Goodwin S."/>
            <person name="Spatafora J."/>
            <person name="Crous P."/>
            <person name="Grigoriev I."/>
        </authorList>
    </citation>
    <scope>NUCLEOTIDE SEQUENCE</scope>
    <source>
        <strain evidence="1">CBS 525.71</strain>
    </source>
</reference>
<sequence length="188" mass="21674">MNSITAGPRIKFQEWMKRRTRDQLCAISRLHFVFDSFFYNAPDELFDTVTDFGYTRANNLAMNSLFLQRLAFPELTGLKHILVEMRSYAVILDELIGQIEFLQEAKMQTKRLNPQADVTVELNCLGDNLRQADIPASLTTGLRIVPFDKLWEGEGRSIFDILTRMGLNQALYTDQEGRRKLYATTGRN</sequence>
<evidence type="ECO:0000313" key="2">
    <source>
        <dbReference type="Proteomes" id="UP000799754"/>
    </source>
</evidence>
<proteinExistence type="predicted"/>
<dbReference type="EMBL" id="MU006715">
    <property type="protein sequence ID" value="KAF2627932.1"/>
    <property type="molecule type" value="Genomic_DNA"/>
</dbReference>
<dbReference type="Proteomes" id="UP000799754">
    <property type="component" value="Unassembled WGS sequence"/>
</dbReference>
<protein>
    <submittedName>
        <fullName evidence="1">Uncharacterized protein</fullName>
    </submittedName>
</protein>
<name>A0ACB6S1T6_9PLEO</name>
<keyword evidence="2" id="KW-1185">Reference proteome</keyword>
<accession>A0ACB6S1T6</accession>
<comment type="caution">
    <text evidence="1">The sequence shown here is derived from an EMBL/GenBank/DDBJ whole genome shotgun (WGS) entry which is preliminary data.</text>
</comment>